<evidence type="ECO:0000313" key="2">
    <source>
        <dbReference type="Proteomes" id="UP000235388"/>
    </source>
</evidence>
<protein>
    <submittedName>
        <fullName evidence="1">Uncharacterized protein</fullName>
    </submittedName>
</protein>
<reference evidence="1 2" key="1">
    <citation type="submission" date="2017-11" db="EMBL/GenBank/DDBJ databases">
        <title>De novo assembly and phasing of dikaryotic genomes from two isolates of Puccinia coronata f. sp. avenae, the causal agent of oat crown rust.</title>
        <authorList>
            <person name="Miller M.E."/>
            <person name="Zhang Y."/>
            <person name="Omidvar V."/>
            <person name="Sperschneider J."/>
            <person name="Schwessinger B."/>
            <person name="Raley C."/>
            <person name="Palmer J.M."/>
            <person name="Garnica D."/>
            <person name="Upadhyaya N."/>
            <person name="Rathjen J."/>
            <person name="Taylor J.M."/>
            <person name="Park R.F."/>
            <person name="Dodds P.N."/>
            <person name="Hirsch C.D."/>
            <person name="Kianian S.F."/>
            <person name="Figueroa M."/>
        </authorList>
    </citation>
    <scope>NUCLEOTIDE SEQUENCE [LARGE SCALE GENOMIC DNA]</scope>
    <source>
        <strain evidence="1">12NC29</strain>
    </source>
</reference>
<sequence>MDSFRVGLVVQLNLQRVRNVLPRSGPKVSPRTLTRLQINIERRLHSPHGVSSIMFPARSRNRASLILFSEEARSVSAGEVQLNVIYSSTQ</sequence>
<keyword evidence="2" id="KW-1185">Reference proteome</keyword>
<gene>
    <name evidence="1" type="ORF">PCANC_25648</name>
</gene>
<proteinExistence type="predicted"/>
<dbReference type="Proteomes" id="UP000235388">
    <property type="component" value="Unassembled WGS sequence"/>
</dbReference>
<dbReference type="EMBL" id="PGCJ01001271">
    <property type="protein sequence ID" value="PLW06906.1"/>
    <property type="molecule type" value="Genomic_DNA"/>
</dbReference>
<organism evidence="1 2">
    <name type="scientific">Puccinia coronata f. sp. avenae</name>
    <dbReference type="NCBI Taxonomy" id="200324"/>
    <lineage>
        <taxon>Eukaryota</taxon>
        <taxon>Fungi</taxon>
        <taxon>Dikarya</taxon>
        <taxon>Basidiomycota</taxon>
        <taxon>Pucciniomycotina</taxon>
        <taxon>Pucciniomycetes</taxon>
        <taxon>Pucciniales</taxon>
        <taxon>Pucciniaceae</taxon>
        <taxon>Puccinia</taxon>
    </lineage>
</organism>
<evidence type="ECO:0000313" key="1">
    <source>
        <dbReference type="EMBL" id="PLW06906.1"/>
    </source>
</evidence>
<accession>A0A2N5S0Y5</accession>
<comment type="caution">
    <text evidence="1">The sequence shown here is derived from an EMBL/GenBank/DDBJ whole genome shotgun (WGS) entry which is preliminary data.</text>
</comment>
<name>A0A2N5S0Y5_9BASI</name>
<dbReference type="AlphaFoldDB" id="A0A2N5S0Y5"/>